<dbReference type="RefSeq" id="WP_274190931.1">
    <property type="nucleotide sequence ID" value="NZ_BAABHN010000033.1"/>
</dbReference>
<accession>A0ABV9RKT3</accession>
<dbReference type="Proteomes" id="UP001595909">
    <property type="component" value="Unassembled WGS sequence"/>
</dbReference>
<gene>
    <name evidence="1" type="ORF">ACFPEL_15135</name>
</gene>
<evidence type="ECO:0000313" key="1">
    <source>
        <dbReference type="EMBL" id="MFC4833747.1"/>
    </source>
</evidence>
<sequence length="226" mass="25608">MDLTSRPVVTSAEWQKAREEMLVREKEATRAQDALAAARRRMPMEKLGDHLLDGVDGPVRLVDVFEGRRQLIAYKFMWTDPESPCEGCSLFVDQFGHTAHLNARDVTRVVISSGPLAETLPYRERMGWSVPFYSAANSKLFDDLGHDSSFALDVFLRDGDDVYRTYMIDGRGTEKLGSVWSFLDITPFGRQEAWEESPPGTPQGDPYVWWRRHDEYDTAATAGGCH</sequence>
<name>A0ABV9RKT3_9PSEU</name>
<protein>
    <submittedName>
        <fullName evidence="1">DUF899 domain-containing protein</fullName>
    </submittedName>
</protein>
<evidence type="ECO:0000313" key="2">
    <source>
        <dbReference type="Proteomes" id="UP001595909"/>
    </source>
</evidence>
<comment type="caution">
    <text evidence="1">The sequence shown here is derived from an EMBL/GenBank/DDBJ whole genome shotgun (WGS) entry which is preliminary data.</text>
</comment>
<reference evidence="2" key="1">
    <citation type="journal article" date="2019" name="Int. J. Syst. Evol. Microbiol.">
        <title>The Global Catalogue of Microorganisms (GCM) 10K type strain sequencing project: providing services to taxonomists for standard genome sequencing and annotation.</title>
        <authorList>
            <consortium name="The Broad Institute Genomics Platform"/>
            <consortium name="The Broad Institute Genome Sequencing Center for Infectious Disease"/>
            <person name="Wu L."/>
            <person name="Ma J."/>
        </authorList>
    </citation>
    <scope>NUCLEOTIDE SEQUENCE [LARGE SCALE GENOMIC DNA]</scope>
    <source>
        <strain evidence="2">CCUG 50347</strain>
    </source>
</reference>
<organism evidence="1 2">
    <name type="scientific">Actinomycetospora chibensis</name>
    <dbReference type="NCBI Taxonomy" id="663606"/>
    <lineage>
        <taxon>Bacteria</taxon>
        <taxon>Bacillati</taxon>
        <taxon>Actinomycetota</taxon>
        <taxon>Actinomycetes</taxon>
        <taxon>Pseudonocardiales</taxon>
        <taxon>Pseudonocardiaceae</taxon>
        <taxon>Actinomycetospora</taxon>
    </lineage>
</organism>
<dbReference type="Pfam" id="PF05988">
    <property type="entry name" value="DUF899"/>
    <property type="match status" value="1"/>
</dbReference>
<dbReference type="InterPro" id="IPR010296">
    <property type="entry name" value="DUF899_thioredox"/>
</dbReference>
<keyword evidence="2" id="KW-1185">Reference proteome</keyword>
<dbReference type="EMBL" id="JBHSIM010000033">
    <property type="protein sequence ID" value="MFC4833747.1"/>
    <property type="molecule type" value="Genomic_DNA"/>
</dbReference>
<proteinExistence type="predicted"/>